<dbReference type="InterPro" id="IPR003329">
    <property type="entry name" value="Cytidylyl_trans"/>
</dbReference>
<accession>A0A9D1MY15</accession>
<dbReference type="CDD" id="cd02513">
    <property type="entry name" value="CMP-NeuAc_Synthase"/>
    <property type="match status" value="1"/>
</dbReference>
<dbReference type="AlphaFoldDB" id="A0A9D1MY15"/>
<gene>
    <name evidence="1" type="ORF">IAD26_00435</name>
</gene>
<reference evidence="1" key="1">
    <citation type="submission" date="2020-10" db="EMBL/GenBank/DDBJ databases">
        <authorList>
            <person name="Gilroy R."/>
        </authorList>
    </citation>
    <scope>NUCLEOTIDE SEQUENCE</scope>
    <source>
        <strain evidence="1">CHK154-7741</strain>
    </source>
</reference>
<comment type="caution">
    <text evidence="1">The sequence shown here is derived from an EMBL/GenBank/DDBJ whole genome shotgun (WGS) entry which is preliminary data.</text>
</comment>
<sequence>MEVLAIIPVRGGSKGIPGKNIKPLAGKPLVAYTIEAAHNSKYITRTVVSTESSKIKDVCLALGAEVIDRPEELARDETKTAPVLLQVVESLGKQGYKPDVVVLLQATCPLRDGKEIDEAFELFLENEPQGCDSVFAGKVIGLTHSKWRKDPADGHYECLYDYRNRPRRQDSDKHFQMLTETGATYIIKTDVMKEVKDFIGKKPEVYTGGRCVDIDTEQDFETAAKVIEQLRQKECGAKDG</sequence>
<dbReference type="SUPFAM" id="SSF53448">
    <property type="entry name" value="Nucleotide-diphospho-sugar transferases"/>
    <property type="match status" value="1"/>
</dbReference>
<dbReference type="GO" id="GO:0008781">
    <property type="term" value="F:N-acylneuraminate cytidylyltransferase activity"/>
    <property type="evidence" value="ECO:0007669"/>
    <property type="project" value="TreeGrafter"/>
</dbReference>
<evidence type="ECO:0000313" key="2">
    <source>
        <dbReference type="Proteomes" id="UP000886748"/>
    </source>
</evidence>
<dbReference type="PANTHER" id="PTHR21485:SF6">
    <property type="entry name" value="N-ACYLNEURAMINATE CYTIDYLYLTRANSFERASE-RELATED"/>
    <property type="match status" value="1"/>
</dbReference>
<dbReference type="Gene3D" id="3.90.550.10">
    <property type="entry name" value="Spore Coat Polysaccharide Biosynthesis Protein SpsA, Chain A"/>
    <property type="match status" value="1"/>
</dbReference>
<proteinExistence type="predicted"/>
<name>A0A9D1MY15_9CLOT</name>
<dbReference type="InterPro" id="IPR050793">
    <property type="entry name" value="CMP-NeuNAc_synthase"/>
</dbReference>
<dbReference type="PANTHER" id="PTHR21485">
    <property type="entry name" value="HAD SUPERFAMILY MEMBERS CMAS AND KDSC"/>
    <property type="match status" value="1"/>
</dbReference>
<protein>
    <submittedName>
        <fullName evidence="1">Acylneuraminate cytidylyltransferase family protein</fullName>
    </submittedName>
</protein>
<organism evidence="1 2">
    <name type="scientific">Candidatus Limenecus avicola</name>
    <dbReference type="NCBI Taxonomy" id="2840847"/>
    <lineage>
        <taxon>Bacteria</taxon>
        <taxon>Bacillati</taxon>
        <taxon>Bacillota</taxon>
        <taxon>Clostridia</taxon>
        <taxon>Eubacteriales</taxon>
        <taxon>Clostridiaceae</taxon>
        <taxon>Clostridiaceae incertae sedis</taxon>
        <taxon>Candidatus Limenecus</taxon>
    </lineage>
</organism>
<dbReference type="Pfam" id="PF02348">
    <property type="entry name" value="CTP_transf_3"/>
    <property type="match status" value="1"/>
</dbReference>
<keyword evidence="1" id="KW-0548">Nucleotidyltransferase</keyword>
<dbReference type="Proteomes" id="UP000886748">
    <property type="component" value="Unassembled WGS sequence"/>
</dbReference>
<dbReference type="EMBL" id="DVOD01000005">
    <property type="protein sequence ID" value="HIU91577.1"/>
    <property type="molecule type" value="Genomic_DNA"/>
</dbReference>
<keyword evidence="1" id="KW-0808">Transferase</keyword>
<evidence type="ECO:0000313" key="1">
    <source>
        <dbReference type="EMBL" id="HIU91577.1"/>
    </source>
</evidence>
<dbReference type="InterPro" id="IPR029044">
    <property type="entry name" value="Nucleotide-diphossugar_trans"/>
</dbReference>
<reference evidence="1" key="2">
    <citation type="journal article" date="2021" name="PeerJ">
        <title>Extensive microbial diversity within the chicken gut microbiome revealed by metagenomics and culture.</title>
        <authorList>
            <person name="Gilroy R."/>
            <person name="Ravi A."/>
            <person name="Getino M."/>
            <person name="Pursley I."/>
            <person name="Horton D.L."/>
            <person name="Alikhan N.F."/>
            <person name="Baker D."/>
            <person name="Gharbi K."/>
            <person name="Hall N."/>
            <person name="Watson M."/>
            <person name="Adriaenssens E.M."/>
            <person name="Foster-Nyarko E."/>
            <person name="Jarju S."/>
            <person name="Secka A."/>
            <person name="Antonio M."/>
            <person name="Oren A."/>
            <person name="Chaudhuri R.R."/>
            <person name="La Ragione R."/>
            <person name="Hildebrand F."/>
            <person name="Pallen M.J."/>
        </authorList>
    </citation>
    <scope>NUCLEOTIDE SEQUENCE</scope>
    <source>
        <strain evidence="1">CHK154-7741</strain>
    </source>
</reference>